<dbReference type="GO" id="GO:0006631">
    <property type="term" value="P:fatty acid metabolic process"/>
    <property type="evidence" value="ECO:0007669"/>
    <property type="project" value="TreeGrafter"/>
</dbReference>
<dbReference type="InterPro" id="IPR025110">
    <property type="entry name" value="AMP-bd_C"/>
</dbReference>
<dbReference type="FunFam" id="3.30.300.30:FF:000008">
    <property type="entry name" value="2,3-dihydroxybenzoate-AMP ligase"/>
    <property type="match status" value="1"/>
</dbReference>
<evidence type="ECO:0000313" key="6">
    <source>
        <dbReference type="EMBL" id="KRX10351.1"/>
    </source>
</evidence>
<sequence>MINCNIKKKLNLIKSIFQNKQKLNFCSAPIKNTHSYACGLGKEPLIYKTIGEALYDAAEKYPDNIAVISEHQGTKLTYQELLFKAEQIAATLHKLGCKKQDRIGIFSPNYQEWIITQYAASLGDFILVNINPAYQTHELEFCLNKVNIKCLIMSNKFKKSNYIEQIYSIAPELKFNPSPGRLKLKKLPDLQFVIRLDDEKSPGFLNFNDLYSISSNKEVDFIRDLNSSNKIDPDDATNIQFTSGTTGLPKGATLTHFNILNNGKMVGDNQNLQQYDQIVIPVPLYHCFGMVMGNLAALTRGASVIYPNDGFSAQKTLECITKYKASALYGVPTMFHEFFKEYDKNNKKYDINSLRTGIMAGSLCPEVLMKRVINEFHMKDVTICYGMTETSPVSFQTHPSDTFEQKTSTVGTILPYIEAKIVDESGRMQPLNAPGELWVRGYSVMSRYFNDDEKTITTKTKEGWLKTGDIATLDKQGYLKITGRIKDMIIRGGENIYPREIEEFLTEMPEIQQASIVGVPDQKFGEETFACIILTEGVNNFDIQQVYKFCKGKIAHYKIPKYVKVVEQYPLTVTGKALDEQIIQFKLQYFQDQNLNMYLDECIYIIQYDLDQVDEDKLNDQSTFEDQIQYFEQIDPKQLSVSKLDLYMDTQYYSQFLQKERIGEIIQNGNKDEIQQSGSIVIVEQPLQEQYEFKNYQISSQLQIPNFFKVQLLKDTKYQQTLVLKLGVAYMSSIQSNQNFTRQSQYQNDQQQNQNDNLNQSMLDQIQNLVIDEDDCSDQNEDFNFNEKQLEKQENEQVKDKKDSKEDIRKLKIYKQSNDDLNYMIVSEEQLKQNQKEQLIEHFEQNSNLQPKIKQTDKNQKERNQTMYQRNNTTGNFVSADPTRTTSQKFETNKQQSVYQREQLESISQLKYMYNDDESSSSDDELNPIL</sequence>
<keyword evidence="2" id="KW-0436">Ligase</keyword>
<feature type="compositionally biased region" description="Polar residues" evidence="3">
    <location>
        <begin position="865"/>
        <end position="901"/>
    </location>
</feature>
<feature type="compositionally biased region" description="Basic and acidic residues" evidence="3">
    <location>
        <begin position="854"/>
        <end position="864"/>
    </location>
</feature>
<evidence type="ECO:0000259" key="4">
    <source>
        <dbReference type="Pfam" id="PF00501"/>
    </source>
</evidence>
<feature type="compositionally biased region" description="Basic and acidic residues" evidence="3">
    <location>
        <begin position="788"/>
        <end position="806"/>
    </location>
</feature>
<dbReference type="InterPro" id="IPR045851">
    <property type="entry name" value="AMP-bd_C_sf"/>
</dbReference>
<dbReference type="Pfam" id="PF13193">
    <property type="entry name" value="AMP-binding_C"/>
    <property type="match status" value="1"/>
</dbReference>
<evidence type="ECO:0000256" key="1">
    <source>
        <dbReference type="ARBA" id="ARBA00006432"/>
    </source>
</evidence>
<dbReference type="GO" id="GO:0031956">
    <property type="term" value="F:medium-chain fatty acid-CoA ligase activity"/>
    <property type="evidence" value="ECO:0007669"/>
    <property type="project" value="TreeGrafter"/>
</dbReference>
<dbReference type="PANTHER" id="PTHR43201">
    <property type="entry name" value="ACYL-COA SYNTHETASE"/>
    <property type="match status" value="1"/>
</dbReference>
<evidence type="ECO:0000259" key="5">
    <source>
        <dbReference type="Pfam" id="PF13193"/>
    </source>
</evidence>
<comment type="similarity">
    <text evidence="1">Belongs to the ATP-dependent AMP-binding enzyme family.</text>
</comment>
<comment type="caution">
    <text evidence="6">The sequence shown here is derived from an EMBL/GenBank/DDBJ whole genome shotgun (WGS) entry which is preliminary data.</text>
</comment>
<evidence type="ECO:0008006" key="8">
    <source>
        <dbReference type="Google" id="ProtNLM"/>
    </source>
</evidence>
<dbReference type="InParanoid" id="A0A0V0R781"/>
<gene>
    <name evidence="6" type="ORF">PPERSA_00831</name>
</gene>
<dbReference type="OrthoDB" id="16262at2759"/>
<dbReference type="InterPro" id="IPR042099">
    <property type="entry name" value="ANL_N_sf"/>
</dbReference>
<dbReference type="PROSITE" id="PS00455">
    <property type="entry name" value="AMP_BINDING"/>
    <property type="match status" value="1"/>
</dbReference>
<name>A0A0V0R781_PSEPJ</name>
<dbReference type="EMBL" id="LDAU01000029">
    <property type="protein sequence ID" value="KRX10351.1"/>
    <property type="molecule type" value="Genomic_DNA"/>
</dbReference>
<accession>A0A0V0R781</accession>
<feature type="domain" description="AMP-binding enzyme C-terminal" evidence="5">
    <location>
        <begin position="500"/>
        <end position="576"/>
    </location>
</feature>
<reference evidence="6 7" key="1">
    <citation type="journal article" date="2015" name="Sci. Rep.">
        <title>Genome of the facultative scuticociliatosis pathogen Pseudocohnilembus persalinus provides insight into its virulence through horizontal gene transfer.</title>
        <authorList>
            <person name="Xiong J."/>
            <person name="Wang G."/>
            <person name="Cheng J."/>
            <person name="Tian M."/>
            <person name="Pan X."/>
            <person name="Warren A."/>
            <person name="Jiang C."/>
            <person name="Yuan D."/>
            <person name="Miao W."/>
        </authorList>
    </citation>
    <scope>NUCLEOTIDE SEQUENCE [LARGE SCALE GENOMIC DNA]</scope>
    <source>
        <strain evidence="6">36N120E</strain>
    </source>
</reference>
<dbReference type="FunFam" id="3.40.50.12780:FF:000003">
    <property type="entry name" value="Long-chain-fatty-acid--CoA ligase FadD"/>
    <property type="match status" value="1"/>
</dbReference>
<keyword evidence="7" id="KW-1185">Reference proteome</keyword>
<dbReference type="AlphaFoldDB" id="A0A0V0R781"/>
<dbReference type="PANTHER" id="PTHR43201:SF30">
    <property type="entry name" value="AMP-DEPENDENT SYNTHETASE_LIGASE DOMAIN-CONTAINING PROTEIN"/>
    <property type="match status" value="1"/>
</dbReference>
<dbReference type="Gene3D" id="3.40.50.12780">
    <property type="entry name" value="N-terminal domain of ligase-like"/>
    <property type="match status" value="1"/>
</dbReference>
<proteinExistence type="inferred from homology"/>
<evidence type="ECO:0000256" key="3">
    <source>
        <dbReference type="SAM" id="MobiDB-lite"/>
    </source>
</evidence>
<organism evidence="6 7">
    <name type="scientific">Pseudocohnilembus persalinus</name>
    <name type="common">Ciliate</name>
    <dbReference type="NCBI Taxonomy" id="266149"/>
    <lineage>
        <taxon>Eukaryota</taxon>
        <taxon>Sar</taxon>
        <taxon>Alveolata</taxon>
        <taxon>Ciliophora</taxon>
        <taxon>Intramacronucleata</taxon>
        <taxon>Oligohymenophorea</taxon>
        <taxon>Scuticociliatia</taxon>
        <taxon>Philasterida</taxon>
        <taxon>Pseudocohnilembidae</taxon>
        <taxon>Pseudocohnilembus</taxon>
    </lineage>
</organism>
<dbReference type="SUPFAM" id="SSF56801">
    <property type="entry name" value="Acetyl-CoA synthetase-like"/>
    <property type="match status" value="1"/>
</dbReference>
<dbReference type="Pfam" id="PF00501">
    <property type="entry name" value="AMP-binding"/>
    <property type="match status" value="1"/>
</dbReference>
<feature type="region of interest" description="Disordered" evidence="3">
    <location>
        <begin position="843"/>
        <end position="901"/>
    </location>
</feature>
<feature type="domain" description="AMP-dependent synthetase/ligase" evidence="4">
    <location>
        <begin position="56"/>
        <end position="449"/>
    </location>
</feature>
<dbReference type="Proteomes" id="UP000054937">
    <property type="component" value="Unassembled WGS sequence"/>
</dbReference>
<protein>
    <recommendedName>
        <fullName evidence="8">AMP-binding enzyme family protein</fullName>
    </recommendedName>
</protein>
<dbReference type="Gene3D" id="3.30.300.30">
    <property type="match status" value="1"/>
</dbReference>
<dbReference type="InterPro" id="IPR000873">
    <property type="entry name" value="AMP-dep_synth/lig_dom"/>
</dbReference>
<evidence type="ECO:0000313" key="7">
    <source>
        <dbReference type="Proteomes" id="UP000054937"/>
    </source>
</evidence>
<feature type="region of interest" description="Disordered" evidence="3">
    <location>
        <begin position="787"/>
        <end position="806"/>
    </location>
</feature>
<evidence type="ECO:0000256" key="2">
    <source>
        <dbReference type="ARBA" id="ARBA00022598"/>
    </source>
</evidence>
<dbReference type="InterPro" id="IPR020845">
    <property type="entry name" value="AMP-binding_CS"/>
</dbReference>